<keyword evidence="4" id="KW-1185">Reference proteome</keyword>
<organism evidence="3 4">
    <name type="scientific">Macrostomum lignano</name>
    <dbReference type="NCBI Taxonomy" id="282301"/>
    <lineage>
        <taxon>Eukaryota</taxon>
        <taxon>Metazoa</taxon>
        <taxon>Spiralia</taxon>
        <taxon>Lophotrochozoa</taxon>
        <taxon>Platyhelminthes</taxon>
        <taxon>Rhabditophora</taxon>
        <taxon>Macrostomorpha</taxon>
        <taxon>Macrostomida</taxon>
        <taxon>Macrostomidae</taxon>
        <taxon>Macrostomum</taxon>
    </lineage>
</organism>
<proteinExistence type="predicted"/>
<feature type="compositionally biased region" description="Acidic residues" evidence="1">
    <location>
        <begin position="36"/>
        <end position="49"/>
    </location>
</feature>
<evidence type="ECO:0008006" key="5">
    <source>
        <dbReference type="Google" id="ProtNLM"/>
    </source>
</evidence>
<keyword evidence="2" id="KW-1133">Transmembrane helix</keyword>
<comment type="caution">
    <text evidence="3">The sequence shown here is derived from an EMBL/GenBank/DDBJ whole genome shotgun (WGS) entry which is preliminary data.</text>
</comment>
<feature type="transmembrane region" description="Helical" evidence="2">
    <location>
        <begin position="202"/>
        <end position="221"/>
    </location>
</feature>
<name>A0A267FHN5_9PLAT</name>
<dbReference type="AlphaFoldDB" id="A0A267FHN5"/>
<evidence type="ECO:0000313" key="4">
    <source>
        <dbReference type="Proteomes" id="UP000215902"/>
    </source>
</evidence>
<accession>A0A267FHN5</accession>
<dbReference type="EMBL" id="NIVC01001069">
    <property type="protein sequence ID" value="PAA72667.1"/>
    <property type="molecule type" value="Genomic_DNA"/>
</dbReference>
<reference evidence="3 4" key="1">
    <citation type="submission" date="2017-06" db="EMBL/GenBank/DDBJ databases">
        <title>A platform for efficient transgenesis in Macrostomum lignano, a flatworm model organism for stem cell research.</title>
        <authorList>
            <person name="Berezikov E."/>
        </authorList>
    </citation>
    <scope>NUCLEOTIDE SEQUENCE [LARGE SCALE GENOMIC DNA]</scope>
    <source>
        <strain evidence="3">DV1</strain>
        <tissue evidence="3">Whole organism</tissue>
    </source>
</reference>
<feature type="transmembrane region" description="Helical" evidence="2">
    <location>
        <begin position="174"/>
        <end position="196"/>
    </location>
</feature>
<evidence type="ECO:0000313" key="3">
    <source>
        <dbReference type="EMBL" id="PAA72667.1"/>
    </source>
</evidence>
<evidence type="ECO:0000256" key="1">
    <source>
        <dbReference type="SAM" id="MobiDB-lite"/>
    </source>
</evidence>
<feature type="region of interest" description="Disordered" evidence="1">
    <location>
        <begin position="36"/>
        <end position="59"/>
    </location>
</feature>
<sequence length="253" mass="28140">MPINYDNVFTDVDLADSAEFLSRLIEVEQCTEFEDELQDEAEDDEEENPAAEKGGRTASGLSGFRQWLTRTKQLGRRASRLLQAVDSMHAPRDQRNHLADMIRLNLLLECNSAIGFNADGTLRNTEAAASVTPFEDDLDDEDSDKDSEHVRDDAEVLMTKERVLSSTSSGSHSLIIVTILILIGSVVSAVVAPDWLKWQSEWLLLVTSTAASLMISVAVFARAGRRRRSIAAYREMGKELQSNRIMLSTIKHG</sequence>
<dbReference type="Proteomes" id="UP000215902">
    <property type="component" value="Unassembled WGS sequence"/>
</dbReference>
<evidence type="ECO:0000256" key="2">
    <source>
        <dbReference type="SAM" id="Phobius"/>
    </source>
</evidence>
<gene>
    <name evidence="3" type="ORF">BOX15_Mlig028539g1</name>
</gene>
<keyword evidence="2" id="KW-0472">Membrane</keyword>
<keyword evidence="2" id="KW-0812">Transmembrane</keyword>
<protein>
    <recommendedName>
        <fullName evidence="5">Transmembrane protein</fullName>
    </recommendedName>
</protein>